<evidence type="ECO:0000313" key="1">
    <source>
        <dbReference type="EMBL" id="SKA66198.1"/>
    </source>
</evidence>
<dbReference type="RefSeq" id="WP_078754193.1">
    <property type="nucleotide sequence ID" value="NZ_FUXU01000085.1"/>
</dbReference>
<name>A0A1T4VMV8_9GAMM</name>
<sequence>MIEHGHSSGVRSTEMNATLDELKAGKAIPCNYGHNGRIHLQPLLNGEPAPAATGLITCTAQLRKSKDAIPHGVVDLAKIGSIDGYERPRWGGISHWAIITEADPTNAPLSGFDELNVFVERW</sequence>
<dbReference type="AlphaFoldDB" id="A0A1T4VMV8"/>
<keyword evidence="2" id="KW-1185">Reference proteome</keyword>
<reference evidence="2" key="1">
    <citation type="submission" date="2017-02" db="EMBL/GenBank/DDBJ databases">
        <authorList>
            <person name="Varghese N."/>
            <person name="Submissions S."/>
        </authorList>
    </citation>
    <scope>NUCLEOTIDE SEQUENCE [LARGE SCALE GENOMIC DNA]</scope>
    <source>
        <strain evidence="2">DSM 22720</strain>
    </source>
</reference>
<dbReference type="EMBL" id="FUXU01000085">
    <property type="protein sequence ID" value="SKA66198.1"/>
    <property type="molecule type" value="Genomic_DNA"/>
</dbReference>
<proteinExistence type="predicted"/>
<protein>
    <submittedName>
        <fullName evidence="1">Uncharacterized protein</fullName>
    </submittedName>
</protein>
<evidence type="ECO:0000313" key="2">
    <source>
        <dbReference type="Proteomes" id="UP000190162"/>
    </source>
</evidence>
<accession>A0A1T4VMV8</accession>
<dbReference type="OrthoDB" id="7359894at2"/>
<gene>
    <name evidence="1" type="ORF">SAMN02745132_04076</name>
</gene>
<organism evidence="1 2">
    <name type="scientific">Enterovibrio nigricans DSM 22720</name>
    <dbReference type="NCBI Taxonomy" id="1121868"/>
    <lineage>
        <taxon>Bacteria</taxon>
        <taxon>Pseudomonadati</taxon>
        <taxon>Pseudomonadota</taxon>
        <taxon>Gammaproteobacteria</taxon>
        <taxon>Vibrionales</taxon>
        <taxon>Vibrionaceae</taxon>
        <taxon>Enterovibrio</taxon>
    </lineage>
</organism>
<dbReference type="Proteomes" id="UP000190162">
    <property type="component" value="Unassembled WGS sequence"/>
</dbReference>